<dbReference type="EMBL" id="JAIWYP010000020">
    <property type="protein sequence ID" value="KAH3692615.1"/>
    <property type="molecule type" value="Genomic_DNA"/>
</dbReference>
<dbReference type="AlphaFoldDB" id="A0A9D3Y3P7"/>
<comment type="caution">
    <text evidence="3">The sequence shown here is derived from an EMBL/GenBank/DDBJ whole genome shotgun (WGS) entry which is preliminary data.</text>
</comment>
<gene>
    <name evidence="3" type="ORF">DPMN_193769</name>
</gene>
<sequence>MFRSRCYLAGLTLWLFLPLSGSFNCFTCSYTLSGDPSVGYYCVNATLPTSPPIVSCSKPHMCVTTAVFNEERSQVRSVFRTCRQPDNICTGSNCCEQTGVYPVCQHKCDTDMCDILNAELWLRSNSIRPATCFTCVAAFICVHLLYFK</sequence>
<evidence type="ECO:0000256" key="2">
    <source>
        <dbReference type="SAM" id="SignalP"/>
    </source>
</evidence>
<evidence type="ECO:0000256" key="1">
    <source>
        <dbReference type="SAM" id="Phobius"/>
    </source>
</evidence>
<evidence type="ECO:0000313" key="4">
    <source>
        <dbReference type="Proteomes" id="UP000828390"/>
    </source>
</evidence>
<feature type="signal peptide" evidence="2">
    <location>
        <begin position="1"/>
        <end position="22"/>
    </location>
</feature>
<name>A0A9D3Y3P7_DREPO</name>
<feature type="transmembrane region" description="Helical" evidence="1">
    <location>
        <begin position="127"/>
        <end position="147"/>
    </location>
</feature>
<organism evidence="3 4">
    <name type="scientific">Dreissena polymorpha</name>
    <name type="common">Zebra mussel</name>
    <name type="synonym">Mytilus polymorpha</name>
    <dbReference type="NCBI Taxonomy" id="45954"/>
    <lineage>
        <taxon>Eukaryota</taxon>
        <taxon>Metazoa</taxon>
        <taxon>Spiralia</taxon>
        <taxon>Lophotrochozoa</taxon>
        <taxon>Mollusca</taxon>
        <taxon>Bivalvia</taxon>
        <taxon>Autobranchia</taxon>
        <taxon>Heteroconchia</taxon>
        <taxon>Euheterodonta</taxon>
        <taxon>Imparidentia</taxon>
        <taxon>Neoheterodontei</taxon>
        <taxon>Myida</taxon>
        <taxon>Dreissenoidea</taxon>
        <taxon>Dreissenidae</taxon>
        <taxon>Dreissena</taxon>
    </lineage>
</organism>
<reference evidence="3" key="1">
    <citation type="journal article" date="2019" name="bioRxiv">
        <title>The Genome of the Zebra Mussel, Dreissena polymorpha: A Resource for Invasive Species Research.</title>
        <authorList>
            <person name="McCartney M.A."/>
            <person name="Auch B."/>
            <person name="Kono T."/>
            <person name="Mallez S."/>
            <person name="Zhang Y."/>
            <person name="Obille A."/>
            <person name="Becker A."/>
            <person name="Abrahante J.E."/>
            <person name="Garbe J."/>
            <person name="Badalamenti J.P."/>
            <person name="Herman A."/>
            <person name="Mangelson H."/>
            <person name="Liachko I."/>
            <person name="Sullivan S."/>
            <person name="Sone E.D."/>
            <person name="Koren S."/>
            <person name="Silverstein K.A.T."/>
            <person name="Beckman K.B."/>
            <person name="Gohl D.M."/>
        </authorList>
    </citation>
    <scope>NUCLEOTIDE SEQUENCE</scope>
    <source>
        <strain evidence="3">Duluth1</strain>
        <tissue evidence="3">Whole animal</tissue>
    </source>
</reference>
<keyword evidence="1" id="KW-0812">Transmembrane</keyword>
<keyword evidence="1" id="KW-0472">Membrane</keyword>
<protein>
    <submittedName>
        <fullName evidence="3">Uncharacterized protein</fullName>
    </submittedName>
</protein>
<keyword evidence="2" id="KW-0732">Signal</keyword>
<feature type="chain" id="PRO_5039633266" evidence="2">
    <location>
        <begin position="23"/>
        <end position="148"/>
    </location>
</feature>
<dbReference type="Proteomes" id="UP000828390">
    <property type="component" value="Unassembled WGS sequence"/>
</dbReference>
<evidence type="ECO:0000313" key="3">
    <source>
        <dbReference type="EMBL" id="KAH3692615.1"/>
    </source>
</evidence>
<accession>A0A9D3Y3P7</accession>
<proteinExistence type="predicted"/>
<keyword evidence="1" id="KW-1133">Transmembrane helix</keyword>
<reference evidence="3" key="2">
    <citation type="submission" date="2020-11" db="EMBL/GenBank/DDBJ databases">
        <authorList>
            <person name="McCartney M.A."/>
            <person name="Auch B."/>
            <person name="Kono T."/>
            <person name="Mallez S."/>
            <person name="Becker A."/>
            <person name="Gohl D.M."/>
            <person name="Silverstein K.A.T."/>
            <person name="Koren S."/>
            <person name="Bechman K.B."/>
            <person name="Herman A."/>
            <person name="Abrahante J.E."/>
            <person name="Garbe J."/>
        </authorList>
    </citation>
    <scope>NUCLEOTIDE SEQUENCE</scope>
    <source>
        <strain evidence="3">Duluth1</strain>
        <tissue evidence="3">Whole animal</tissue>
    </source>
</reference>
<keyword evidence="4" id="KW-1185">Reference proteome</keyword>